<keyword evidence="1" id="KW-1015">Disulfide bond</keyword>
<keyword evidence="2" id="KW-0812">Transmembrane</keyword>
<dbReference type="Gene3D" id="2.70.170.10">
    <property type="entry name" value="Neurotransmitter-gated ion-channel ligand-binding domain"/>
    <property type="match status" value="1"/>
</dbReference>
<dbReference type="Proteomes" id="UP000887565">
    <property type="component" value="Unplaced"/>
</dbReference>
<evidence type="ECO:0000256" key="3">
    <source>
        <dbReference type="SAM" id="SignalP"/>
    </source>
</evidence>
<dbReference type="PANTHER" id="PTHR18945">
    <property type="entry name" value="NEUROTRANSMITTER GATED ION CHANNEL"/>
    <property type="match status" value="1"/>
</dbReference>
<dbReference type="InterPro" id="IPR036734">
    <property type="entry name" value="Neur_chan_lig-bd_sf"/>
</dbReference>
<feature type="transmembrane region" description="Helical" evidence="2">
    <location>
        <begin position="293"/>
        <end position="315"/>
    </location>
</feature>
<dbReference type="Pfam" id="PF02931">
    <property type="entry name" value="Neur_chan_LBD"/>
    <property type="match status" value="1"/>
</dbReference>
<keyword evidence="2" id="KW-1133">Transmembrane helix</keyword>
<comment type="caution">
    <text evidence="1">Lacks conserved residue(s) required for the propagation of feature annotation.</text>
</comment>
<accession>A0A915HGS0</accession>
<keyword evidence="5" id="KW-1185">Reference proteome</keyword>
<dbReference type="PRINTS" id="PR00252">
    <property type="entry name" value="NRIONCHANNEL"/>
</dbReference>
<dbReference type="GO" id="GO:0005230">
    <property type="term" value="F:extracellular ligand-gated monoatomic ion channel activity"/>
    <property type="evidence" value="ECO:0007669"/>
    <property type="project" value="InterPro"/>
</dbReference>
<sequence>MESLALKLMCLSAMAASVAPDDPPIFLDQGLSPGAPGCSDVEPKCSVWASQGECQTNAAWMMSNCRRSCQSCQGGERAWQLRLTIAAHYDNTSGIRNYSINHVKLNSFHVDHIEMDEQKQTAKLHGKLVFTWNDSRVAWDKQRWGVSWLNFYWVQIWTPQVVQSNSPPSTPAQISSKVLAANYTGQVYMWADFSMTTLCDMDYGNYPYDVQKCTFKLDDRRYYAVRFTVAQSAIEEAKISARKVHAAGWKTQSVELNQNKYSVNVLADWSLDPFNVETSNVDALLILKRDHSYYGAEIVGPLVVPAVVTLVSFLAGSFWNQIALLLVSLLFQLLVSVTVNGQLPPASGEVPAICK</sequence>
<feature type="chain" id="PRO_5037594752" evidence="3">
    <location>
        <begin position="21"/>
        <end position="355"/>
    </location>
</feature>
<evidence type="ECO:0000256" key="1">
    <source>
        <dbReference type="PROSITE-ProRule" id="PRU01005"/>
    </source>
</evidence>
<evidence type="ECO:0000313" key="5">
    <source>
        <dbReference type="Proteomes" id="UP000887565"/>
    </source>
</evidence>
<feature type="domain" description="ShKT" evidence="4">
    <location>
        <begin position="38"/>
        <end position="72"/>
    </location>
</feature>
<feature type="signal peptide" evidence="3">
    <location>
        <begin position="1"/>
        <end position="20"/>
    </location>
</feature>
<feature type="disulfide bond" evidence="1">
    <location>
        <begin position="38"/>
        <end position="72"/>
    </location>
</feature>
<dbReference type="SUPFAM" id="SSF63712">
    <property type="entry name" value="Nicotinic receptor ligand binding domain-like"/>
    <property type="match status" value="1"/>
</dbReference>
<dbReference type="InterPro" id="IPR006201">
    <property type="entry name" value="Neur_channel"/>
</dbReference>
<keyword evidence="3" id="KW-0732">Signal</keyword>
<dbReference type="InterPro" id="IPR006202">
    <property type="entry name" value="Neur_chan_lig-bd"/>
</dbReference>
<evidence type="ECO:0000256" key="2">
    <source>
        <dbReference type="SAM" id="Phobius"/>
    </source>
</evidence>
<dbReference type="AlphaFoldDB" id="A0A915HGS0"/>
<dbReference type="GO" id="GO:0016020">
    <property type="term" value="C:membrane"/>
    <property type="evidence" value="ECO:0007669"/>
    <property type="project" value="InterPro"/>
</dbReference>
<organism evidence="5 6">
    <name type="scientific">Romanomermis culicivorax</name>
    <name type="common">Nematode worm</name>
    <dbReference type="NCBI Taxonomy" id="13658"/>
    <lineage>
        <taxon>Eukaryota</taxon>
        <taxon>Metazoa</taxon>
        <taxon>Ecdysozoa</taxon>
        <taxon>Nematoda</taxon>
        <taxon>Enoplea</taxon>
        <taxon>Dorylaimia</taxon>
        <taxon>Mermithida</taxon>
        <taxon>Mermithoidea</taxon>
        <taxon>Mermithidae</taxon>
        <taxon>Romanomermis</taxon>
    </lineage>
</organism>
<name>A0A915HGS0_ROMCU</name>
<dbReference type="WBParaSite" id="nRc.2.0.1.t00624-RA">
    <property type="protein sequence ID" value="nRc.2.0.1.t00624-RA"/>
    <property type="gene ID" value="nRc.2.0.1.g00624"/>
</dbReference>
<keyword evidence="2" id="KW-0472">Membrane</keyword>
<evidence type="ECO:0000259" key="4">
    <source>
        <dbReference type="PROSITE" id="PS51670"/>
    </source>
</evidence>
<dbReference type="Pfam" id="PF01549">
    <property type="entry name" value="ShK"/>
    <property type="match status" value="1"/>
</dbReference>
<dbReference type="CDD" id="cd18989">
    <property type="entry name" value="LGIC_ECD_cation"/>
    <property type="match status" value="1"/>
</dbReference>
<dbReference type="SMART" id="SM00254">
    <property type="entry name" value="ShKT"/>
    <property type="match status" value="1"/>
</dbReference>
<feature type="transmembrane region" description="Helical" evidence="2">
    <location>
        <begin position="322"/>
        <end position="339"/>
    </location>
</feature>
<dbReference type="InterPro" id="IPR003582">
    <property type="entry name" value="ShKT_dom"/>
</dbReference>
<reference evidence="6" key="1">
    <citation type="submission" date="2022-11" db="UniProtKB">
        <authorList>
            <consortium name="WormBaseParasite"/>
        </authorList>
    </citation>
    <scope>IDENTIFICATION</scope>
</reference>
<dbReference type="OMA" id="FRFQYED"/>
<protein>
    <submittedName>
        <fullName evidence="6">ShKT domain-containing protein</fullName>
    </submittedName>
</protein>
<dbReference type="GO" id="GO:0004888">
    <property type="term" value="F:transmembrane signaling receptor activity"/>
    <property type="evidence" value="ECO:0007669"/>
    <property type="project" value="InterPro"/>
</dbReference>
<evidence type="ECO:0000313" key="6">
    <source>
        <dbReference type="WBParaSite" id="nRc.2.0.1.t00624-RA"/>
    </source>
</evidence>
<proteinExistence type="predicted"/>
<dbReference type="PROSITE" id="PS51670">
    <property type="entry name" value="SHKT"/>
    <property type="match status" value="1"/>
</dbReference>